<dbReference type="EMBL" id="AOHS01000044">
    <property type="protein sequence ID" value="ELY27745.1"/>
    <property type="molecule type" value="Genomic_DNA"/>
</dbReference>
<dbReference type="SUPFAM" id="SSF88713">
    <property type="entry name" value="Glycoside hydrolase/deacetylase"/>
    <property type="match status" value="1"/>
</dbReference>
<protein>
    <submittedName>
        <fullName evidence="5">Polysaccharide deacetylase</fullName>
    </submittedName>
</protein>
<evidence type="ECO:0000256" key="1">
    <source>
        <dbReference type="ARBA" id="ARBA00004613"/>
    </source>
</evidence>
<organism evidence="5 6">
    <name type="scientific">Natrialba magadii (strain ATCC 43099 / DSM 3394 / CCM 3739 / CIP 104546 / IAM 13178 / JCM 8861 / NBRC 102185 / NCIMB 2190 / MS3)</name>
    <name type="common">Natronobacterium magadii</name>
    <dbReference type="NCBI Taxonomy" id="547559"/>
    <lineage>
        <taxon>Archaea</taxon>
        <taxon>Methanobacteriati</taxon>
        <taxon>Methanobacteriota</taxon>
        <taxon>Stenosarchaea group</taxon>
        <taxon>Halobacteria</taxon>
        <taxon>Halobacteriales</taxon>
        <taxon>Natrialbaceae</taxon>
        <taxon>Natrialba</taxon>
    </lineage>
</organism>
<dbReference type="InterPro" id="IPR051398">
    <property type="entry name" value="Polysacch_Deacetylase"/>
</dbReference>
<dbReference type="PANTHER" id="PTHR34216">
    <property type="match status" value="1"/>
</dbReference>
<dbReference type="CDD" id="cd10970">
    <property type="entry name" value="CE4_DAC_u1_6s"/>
    <property type="match status" value="1"/>
</dbReference>
<evidence type="ECO:0000256" key="2">
    <source>
        <dbReference type="ARBA" id="ARBA00022729"/>
    </source>
</evidence>
<gene>
    <name evidence="5" type="ORF">C500_13881</name>
</gene>
<dbReference type="OrthoDB" id="186535at2157"/>
<comment type="caution">
    <text evidence="5">The sequence shown here is derived from an EMBL/GenBank/DDBJ whole genome shotgun (WGS) entry which is preliminary data.</text>
</comment>
<accession>L9US39</accession>
<reference evidence="5 6" key="1">
    <citation type="journal article" date="2014" name="PLoS Genet.">
        <title>Phylogenetically driven sequencing of extremely halophilic archaea reveals strategies for static and dynamic osmo-response.</title>
        <authorList>
            <person name="Becker E.A."/>
            <person name="Seitzer P.M."/>
            <person name="Tritt A."/>
            <person name="Larsen D."/>
            <person name="Krusor M."/>
            <person name="Yao A.I."/>
            <person name="Wu D."/>
            <person name="Madern D."/>
            <person name="Eisen J.A."/>
            <person name="Darling A.E."/>
            <person name="Facciotti M.T."/>
        </authorList>
    </citation>
    <scope>NUCLEOTIDE SEQUENCE [LARGE SCALE GENOMIC DNA]</scope>
    <source>
        <strain evidence="6">ATCC 43099 / DSM 3394 / CCM 3739 / CIP 104546 / IAM 13178 / JCM 8861 / NBRC 102185 / NCIMB 2190 / MS3</strain>
    </source>
</reference>
<feature type="region of interest" description="Disordered" evidence="3">
    <location>
        <begin position="1"/>
        <end position="93"/>
    </location>
</feature>
<name>L9US39_NATMM</name>
<dbReference type="GeneID" id="8826135"/>
<feature type="compositionally biased region" description="Acidic residues" evidence="3">
    <location>
        <begin position="63"/>
        <end position="91"/>
    </location>
</feature>
<dbReference type="GO" id="GO:0016810">
    <property type="term" value="F:hydrolase activity, acting on carbon-nitrogen (but not peptide) bonds"/>
    <property type="evidence" value="ECO:0007669"/>
    <property type="project" value="InterPro"/>
</dbReference>
<sequence length="382" mass="41804">MGTEPTERRLSRRRLMGTAGLGLTGLTAGCTDLRSSDDESPASNNSSTDGTDDGSGDASGDGGETDGSDGDSGDSDGDGNGDEETADDIPEIDGGAVAFVYDDGPIEDYEQAFPVHQEFDAPASAGIVTEWIGREDFNGTDWMTVEQIAELEDAGWEIMSHTTDHTALGAFDLVEDVDPGDTRIYPEQRNHGFHHGHDVEITDGETSVRRTVDDSDTDDIGGYLEFDEPIGESFAAGETVERYPDDVMDDFLGRSKRELEDHGFEIDTLLAPYDIVDDWAIEHAREHYDGIANVNPGSMHNDPDAFDPFDTNRDYFIEFTTPEQVQSELDQLAADEGLGIIGAHTFKEEVTADGIRETLEWIEERDLEVVTFRELIRATATQ</sequence>
<dbReference type="RefSeq" id="WP_004215962.1">
    <property type="nucleotide sequence ID" value="NC_013922.1"/>
</dbReference>
<dbReference type="PROSITE" id="PS51318">
    <property type="entry name" value="TAT"/>
    <property type="match status" value="1"/>
</dbReference>
<dbReference type="Pfam" id="PF01522">
    <property type="entry name" value="Polysacc_deac_1"/>
    <property type="match status" value="1"/>
</dbReference>
<dbReference type="Proteomes" id="UP000011543">
    <property type="component" value="Unassembled WGS sequence"/>
</dbReference>
<dbReference type="GO" id="GO:0005975">
    <property type="term" value="P:carbohydrate metabolic process"/>
    <property type="evidence" value="ECO:0007669"/>
    <property type="project" value="InterPro"/>
</dbReference>
<proteinExistence type="predicted"/>
<dbReference type="InterPro" id="IPR011330">
    <property type="entry name" value="Glyco_hydro/deAcase_b/a-brl"/>
</dbReference>
<dbReference type="GO" id="GO:0005576">
    <property type="term" value="C:extracellular region"/>
    <property type="evidence" value="ECO:0007669"/>
    <property type="project" value="UniProtKB-SubCell"/>
</dbReference>
<evidence type="ECO:0000313" key="6">
    <source>
        <dbReference type="Proteomes" id="UP000011543"/>
    </source>
</evidence>
<evidence type="ECO:0000259" key="4">
    <source>
        <dbReference type="Pfam" id="PF01522"/>
    </source>
</evidence>
<dbReference type="AlphaFoldDB" id="L9US39"/>
<evidence type="ECO:0000256" key="3">
    <source>
        <dbReference type="SAM" id="MobiDB-lite"/>
    </source>
</evidence>
<dbReference type="InterPro" id="IPR002509">
    <property type="entry name" value="NODB_dom"/>
</dbReference>
<keyword evidence="2" id="KW-0732">Signal</keyword>
<dbReference type="InterPro" id="IPR006311">
    <property type="entry name" value="TAT_signal"/>
</dbReference>
<comment type="subcellular location">
    <subcellularLocation>
        <location evidence="1">Secreted</location>
    </subcellularLocation>
</comment>
<dbReference type="Gene3D" id="3.20.20.370">
    <property type="entry name" value="Glycoside hydrolase/deacetylase"/>
    <property type="match status" value="1"/>
</dbReference>
<dbReference type="PANTHER" id="PTHR34216:SF3">
    <property type="entry name" value="POLY-BETA-1,6-N-ACETYL-D-GLUCOSAMINE N-DEACETYLASE"/>
    <property type="match status" value="1"/>
</dbReference>
<evidence type="ECO:0000313" key="5">
    <source>
        <dbReference type="EMBL" id="ELY27745.1"/>
    </source>
</evidence>
<dbReference type="PATRIC" id="fig|547559.17.peg.2746"/>
<feature type="domain" description="NodB homology" evidence="4">
    <location>
        <begin position="95"/>
        <end position="168"/>
    </location>
</feature>